<name>A0ABS7RKP1_9ACTN</name>
<protein>
    <submittedName>
        <fullName evidence="2">C39 family peptidase</fullName>
    </submittedName>
</protein>
<dbReference type="Pfam" id="PF13529">
    <property type="entry name" value="Peptidase_C39_2"/>
    <property type="match status" value="1"/>
</dbReference>
<gene>
    <name evidence="2" type="ORF">K1X13_09430</name>
</gene>
<evidence type="ECO:0000313" key="3">
    <source>
        <dbReference type="Proteomes" id="UP000754710"/>
    </source>
</evidence>
<dbReference type="Gene3D" id="3.90.70.10">
    <property type="entry name" value="Cysteine proteinases"/>
    <property type="match status" value="1"/>
</dbReference>
<dbReference type="EMBL" id="JAIEZQ010000002">
    <property type="protein sequence ID" value="MBY9075039.1"/>
    <property type="molecule type" value="Genomic_DNA"/>
</dbReference>
<sequence length="395" mass="42592">MNGRIRFHGWTDPEDFGGGAHDGTAVRGGVLVLDRATTTRQYVDPHQDRPPATYDEATWTSPDVVPGFAVTEVIPSWNAVTPSGTWLEVSVAGTTGVGVETPWYVLGRWAETDQDISPASLSCQKDEHARVAVDVLTPEDGHPFASYRLRVSLLRRTGSTATPSVSLLGVMGSAVDLGLTPPSSAPGGAAGTVIDVPAYSQFVHRGRYLEWGGGGEAWCSPTSATMLLEHWGRGPTPDEYAWVDPRLPDRVVPHAARHTFDHDYRGAGNWSFSTAYAGRYGVRAYVTRLRSLTEMEQFVAAGIPLAASVSFTRDELHGAGYTTAGHLLTVVGFDADGNVVCNDPAAHQLPDNAEVRTTFDRTQFACAWQRPTGGIVYVIVPPEVDLPPRPAEANW</sequence>
<dbReference type="InterPro" id="IPR039564">
    <property type="entry name" value="Peptidase_C39-like"/>
</dbReference>
<proteinExistence type="predicted"/>
<organism evidence="2 3">
    <name type="scientific">Nocardioides jiangsuensis</name>
    <dbReference type="NCBI Taxonomy" id="2866161"/>
    <lineage>
        <taxon>Bacteria</taxon>
        <taxon>Bacillati</taxon>
        <taxon>Actinomycetota</taxon>
        <taxon>Actinomycetes</taxon>
        <taxon>Propionibacteriales</taxon>
        <taxon>Nocardioidaceae</taxon>
        <taxon>Nocardioides</taxon>
    </lineage>
</organism>
<feature type="domain" description="Peptidase C39-like" evidence="1">
    <location>
        <begin position="194"/>
        <end position="345"/>
    </location>
</feature>
<keyword evidence="3" id="KW-1185">Reference proteome</keyword>
<comment type="caution">
    <text evidence="2">The sequence shown here is derived from an EMBL/GenBank/DDBJ whole genome shotgun (WGS) entry which is preliminary data.</text>
</comment>
<accession>A0ABS7RKP1</accession>
<evidence type="ECO:0000259" key="1">
    <source>
        <dbReference type="Pfam" id="PF13529"/>
    </source>
</evidence>
<reference evidence="2 3" key="1">
    <citation type="submission" date="2021-08" db="EMBL/GenBank/DDBJ databases">
        <title>Nocardioides bacterium WL0053 sp. nov., isolated from the sediment.</title>
        <authorList>
            <person name="Wang L."/>
            <person name="Zhang D."/>
            <person name="Zhang A."/>
        </authorList>
    </citation>
    <scope>NUCLEOTIDE SEQUENCE [LARGE SCALE GENOMIC DNA]</scope>
    <source>
        <strain evidence="2 3">WL0053</strain>
    </source>
</reference>
<dbReference type="RefSeq" id="WP_221024844.1">
    <property type="nucleotide sequence ID" value="NZ_JAIEZQ010000002.1"/>
</dbReference>
<evidence type="ECO:0000313" key="2">
    <source>
        <dbReference type="EMBL" id="MBY9075039.1"/>
    </source>
</evidence>
<dbReference type="Proteomes" id="UP000754710">
    <property type="component" value="Unassembled WGS sequence"/>
</dbReference>